<proteinExistence type="inferred from homology"/>
<dbReference type="PANTHER" id="PTHR48104:SF30">
    <property type="entry name" value="METACASPASE-1"/>
    <property type="match status" value="1"/>
</dbReference>
<dbReference type="Pfam" id="PF00656">
    <property type="entry name" value="Peptidase_C14"/>
    <property type="match status" value="1"/>
</dbReference>
<reference evidence="3" key="1">
    <citation type="submission" date="2021-03" db="EMBL/GenBank/DDBJ databases">
        <authorList>
            <person name="Tagirdzhanova G."/>
        </authorList>
    </citation>
    <scope>NUCLEOTIDE SEQUENCE</scope>
</reference>
<keyword evidence="4" id="KW-1185">Reference proteome</keyword>
<evidence type="ECO:0000313" key="4">
    <source>
        <dbReference type="Proteomes" id="UP000664534"/>
    </source>
</evidence>
<evidence type="ECO:0000313" key="3">
    <source>
        <dbReference type="EMBL" id="CAF9938288.1"/>
    </source>
</evidence>
<dbReference type="InterPro" id="IPR050452">
    <property type="entry name" value="Metacaspase"/>
</dbReference>
<dbReference type="GO" id="GO:0004197">
    <property type="term" value="F:cysteine-type endopeptidase activity"/>
    <property type="evidence" value="ECO:0007669"/>
    <property type="project" value="InterPro"/>
</dbReference>
<dbReference type="PANTHER" id="PTHR48104">
    <property type="entry name" value="METACASPASE-4"/>
    <property type="match status" value="1"/>
</dbReference>
<protein>
    <recommendedName>
        <fullName evidence="2">Peptidase C14 caspase domain-containing protein</fullName>
    </recommendedName>
</protein>
<comment type="caution">
    <text evidence="3">The sequence shown here is derived from an EMBL/GenBank/DDBJ whole genome shotgun (WGS) entry which is preliminary data.</text>
</comment>
<sequence>MSQYNTQGFQNNYGPRTLRRKSLLIGINYEGQKSALRGCRQDVRNMSQFLISRGYPTDERSMVILTDDRGGPFYASGHNMLAAMEWLVSEPNTQCFLHYSGHGGQVKDPDGDRDSGFDDTIVPVDYQTHGQLDSDKLHRILVSKLHPSSSLFVVFDCCHSGSAIELPFVYRSDSDGNINLVDSVKEGVSLLAHAQGLLQGGFSASKINDAKALLGGAQSFFHGLKHMGEHQQEGLGEEHFEEDWAHEGKSVFMFSGCRDDQTSADANISGSNVGAMSWALLETLYARPGQSYVEVLQNTRQMLLGKYKQIPQLSVGTPVDLNQPMKF</sequence>
<dbReference type="EMBL" id="CAJPDT010000107">
    <property type="protein sequence ID" value="CAF9938288.1"/>
    <property type="molecule type" value="Genomic_DNA"/>
</dbReference>
<name>A0A8H3IYD1_9LECA</name>
<dbReference type="OrthoDB" id="3223806at2759"/>
<dbReference type="GO" id="GO:0006508">
    <property type="term" value="P:proteolysis"/>
    <property type="evidence" value="ECO:0007669"/>
    <property type="project" value="InterPro"/>
</dbReference>
<gene>
    <name evidence="3" type="ORF">IMSHALPRED_000746</name>
</gene>
<organism evidence="3 4">
    <name type="scientific">Imshaugia aleurites</name>
    <dbReference type="NCBI Taxonomy" id="172621"/>
    <lineage>
        <taxon>Eukaryota</taxon>
        <taxon>Fungi</taxon>
        <taxon>Dikarya</taxon>
        <taxon>Ascomycota</taxon>
        <taxon>Pezizomycotina</taxon>
        <taxon>Lecanoromycetes</taxon>
        <taxon>OSLEUM clade</taxon>
        <taxon>Lecanoromycetidae</taxon>
        <taxon>Lecanorales</taxon>
        <taxon>Lecanorineae</taxon>
        <taxon>Parmeliaceae</taxon>
        <taxon>Imshaugia</taxon>
    </lineage>
</organism>
<feature type="domain" description="Peptidase C14 caspase" evidence="2">
    <location>
        <begin position="19"/>
        <end position="315"/>
    </location>
</feature>
<dbReference type="Gene3D" id="3.40.50.12660">
    <property type="match status" value="2"/>
</dbReference>
<evidence type="ECO:0000259" key="2">
    <source>
        <dbReference type="Pfam" id="PF00656"/>
    </source>
</evidence>
<dbReference type="InterPro" id="IPR011600">
    <property type="entry name" value="Pept_C14_caspase"/>
</dbReference>
<dbReference type="GO" id="GO:0005737">
    <property type="term" value="C:cytoplasm"/>
    <property type="evidence" value="ECO:0007669"/>
    <property type="project" value="TreeGrafter"/>
</dbReference>
<dbReference type="Proteomes" id="UP000664534">
    <property type="component" value="Unassembled WGS sequence"/>
</dbReference>
<comment type="similarity">
    <text evidence="1">Belongs to the peptidase C14B family.</text>
</comment>
<evidence type="ECO:0000256" key="1">
    <source>
        <dbReference type="ARBA" id="ARBA00009005"/>
    </source>
</evidence>
<accession>A0A8H3IYD1</accession>
<dbReference type="AlphaFoldDB" id="A0A8H3IYD1"/>